<comment type="caution">
    <text evidence="1">The sequence shown here is derived from an EMBL/GenBank/DDBJ whole genome shotgun (WGS) entry which is preliminary data.</text>
</comment>
<accession>A0ABR8IMU5</accession>
<dbReference type="Proteomes" id="UP000660270">
    <property type="component" value="Unassembled WGS sequence"/>
</dbReference>
<dbReference type="RefSeq" id="WP_190650983.1">
    <property type="nucleotide sequence ID" value="NZ_JACJTM010000008.1"/>
</dbReference>
<gene>
    <name evidence="1" type="ORF">H6G43_05110</name>
</gene>
<dbReference type="NCBIfam" id="TIGR02608">
    <property type="entry name" value="delta_60_rpt"/>
    <property type="match status" value="7"/>
</dbReference>
<sequence length="421" mass="43691">MPQVIWTKLLGTSSADSAESITTGSDGAIYVAGYTDGNLDGQVNSGDGDAFVTKYNTDGTKAWTKLLGTSSLDEAYSLTTGSDGAIYVAGYTVGNLDGQVNSGIRDAFVTKYNTDGTKAWTKLLGTSGNDYANSLTTGSDGAIYVAGYTYGNLDGQVNSGRYDTFVTKYNTDGTKAWTKLLGVSGNDWASSLTTGSDGAIYVAGYTYGNLDGQVNSGSSDAFVTKYNTDGTKAWTKLLGSSDYDWASSLTTGSDGAIYVAGYTGGNLDGQVNSGGVDSFVTKYNTDGTKAWTKLLGGSSYDQANSLTTGSDGAIYVAGYTYGNLDGQVNSGGADTFVTKYNTDGTKAWTKLLGSSVDDIAMSLTTGSDGAIYVAGFTYSNLDGQVNSGGVDAFVTKYNTDGTKVWTKLLGSSVNDYAYSLT</sequence>
<feature type="non-terminal residue" evidence="1">
    <location>
        <position position="421"/>
    </location>
</feature>
<dbReference type="SUPFAM" id="SSF101898">
    <property type="entry name" value="NHL repeat"/>
    <property type="match status" value="1"/>
</dbReference>
<proteinExistence type="predicted"/>
<dbReference type="SUPFAM" id="SSF50998">
    <property type="entry name" value="Quinoprotein alcohol dehydrogenase-like"/>
    <property type="match status" value="1"/>
</dbReference>
<dbReference type="EMBL" id="JACJTM010000008">
    <property type="protein sequence ID" value="MBD2684631.1"/>
    <property type="molecule type" value="Genomic_DNA"/>
</dbReference>
<dbReference type="InterPro" id="IPR052918">
    <property type="entry name" value="Motility_Chemotaxis_Reg"/>
</dbReference>
<evidence type="ECO:0000313" key="2">
    <source>
        <dbReference type="Proteomes" id="UP000660270"/>
    </source>
</evidence>
<protein>
    <submittedName>
        <fullName evidence="1">SBBP repeat-containing protein</fullName>
    </submittedName>
</protein>
<dbReference type="InterPro" id="IPR011047">
    <property type="entry name" value="Quinoprotein_ADH-like_sf"/>
</dbReference>
<dbReference type="PANTHER" id="PTHR35580:SF1">
    <property type="entry name" value="PHYTASE-LIKE DOMAIN-CONTAINING PROTEIN"/>
    <property type="match status" value="1"/>
</dbReference>
<keyword evidence="2" id="KW-1185">Reference proteome</keyword>
<name>A0ABR8IMU5_APHFL</name>
<dbReference type="InterPro" id="IPR010620">
    <property type="entry name" value="SBBP_repeat"/>
</dbReference>
<reference evidence="1 2" key="1">
    <citation type="journal article" date="2020" name="ISME J.">
        <title>Comparative genomics reveals insights into cyanobacterial evolution and habitat adaptation.</title>
        <authorList>
            <person name="Chen M.Y."/>
            <person name="Teng W.K."/>
            <person name="Zhao L."/>
            <person name="Hu C.X."/>
            <person name="Zhou Y.K."/>
            <person name="Han B.P."/>
            <person name="Song L.R."/>
            <person name="Shu W.S."/>
        </authorList>
    </citation>
    <scope>NUCLEOTIDE SEQUENCE [LARGE SCALE GENOMIC DNA]</scope>
    <source>
        <strain evidence="1 2">FACHB-1249</strain>
    </source>
</reference>
<dbReference type="PANTHER" id="PTHR35580">
    <property type="entry name" value="CELL SURFACE GLYCOPROTEIN (S-LAYER PROTEIN)-LIKE PROTEIN"/>
    <property type="match status" value="1"/>
</dbReference>
<organism evidence="1 2">
    <name type="scientific">Aphanizomenon flos-aquae FACHB-1249</name>
    <dbReference type="NCBI Taxonomy" id="2692889"/>
    <lineage>
        <taxon>Bacteria</taxon>
        <taxon>Bacillati</taxon>
        <taxon>Cyanobacteriota</taxon>
        <taxon>Cyanophyceae</taxon>
        <taxon>Nostocales</taxon>
        <taxon>Aphanizomenonaceae</taxon>
        <taxon>Aphanizomenon</taxon>
    </lineage>
</organism>
<dbReference type="InterPro" id="IPR013431">
    <property type="entry name" value="Delta_60_rpt"/>
</dbReference>
<dbReference type="Gene3D" id="2.80.10.50">
    <property type="match status" value="3"/>
</dbReference>
<dbReference type="Pfam" id="PF06739">
    <property type="entry name" value="SBBP"/>
    <property type="match status" value="5"/>
</dbReference>
<evidence type="ECO:0000313" key="1">
    <source>
        <dbReference type="EMBL" id="MBD2684631.1"/>
    </source>
</evidence>